<feature type="compositionally biased region" description="Low complexity" evidence="2">
    <location>
        <begin position="663"/>
        <end position="679"/>
    </location>
</feature>
<dbReference type="SUPFAM" id="SSF81383">
    <property type="entry name" value="F-box domain"/>
    <property type="match status" value="1"/>
</dbReference>
<evidence type="ECO:0000259" key="3">
    <source>
        <dbReference type="Pfam" id="PF12937"/>
    </source>
</evidence>
<evidence type="ECO:0000259" key="4">
    <source>
        <dbReference type="Pfam" id="PF25372"/>
    </source>
</evidence>
<organism evidence="5 6">
    <name type="scientific">Phellinidium pouzarii</name>
    <dbReference type="NCBI Taxonomy" id="167371"/>
    <lineage>
        <taxon>Eukaryota</taxon>
        <taxon>Fungi</taxon>
        <taxon>Dikarya</taxon>
        <taxon>Basidiomycota</taxon>
        <taxon>Agaricomycotina</taxon>
        <taxon>Agaricomycetes</taxon>
        <taxon>Hymenochaetales</taxon>
        <taxon>Hymenochaetaceae</taxon>
        <taxon>Phellinidium</taxon>
    </lineage>
</organism>
<dbReference type="PANTHER" id="PTHR13382:SF67">
    <property type="entry name" value="SCF E3 UBIQUITIN LIGASE COMPLEX F-BOX PROTEIN POF2"/>
    <property type="match status" value="1"/>
</dbReference>
<evidence type="ECO:0000256" key="1">
    <source>
        <dbReference type="ARBA" id="ARBA00022786"/>
    </source>
</evidence>
<dbReference type="SUPFAM" id="SSF52058">
    <property type="entry name" value="L domain-like"/>
    <property type="match status" value="1"/>
</dbReference>
<feature type="region of interest" description="Disordered" evidence="2">
    <location>
        <begin position="842"/>
        <end position="932"/>
    </location>
</feature>
<dbReference type="CDD" id="cd09917">
    <property type="entry name" value="F-box_SF"/>
    <property type="match status" value="1"/>
</dbReference>
<protein>
    <submittedName>
        <fullName evidence="5">Uncharacterized protein</fullName>
    </submittedName>
</protein>
<gene>
    <name evidence="5" type="ORF">EW145_g3563</name>
</gene>
<dbReference type="AlphaFoldDB" id="A0A4V3XCV1"/>
<evidence type="ECO:0000256" key="2">
    <source>
        <dbReference type="SAM" id="MobiDB-lite"/>
    </source>
</evidence>
<dbReference type="Gene3D" id="3.80.10.10">
    <property type="entry name" value="Ribonuclease Inhibitor"/>
    <property type="match status" value="3"/>
</dbReference>
<dbReference type="GO" id="GO:0005737">
    <property type="term" value="C:cytoplasm"/>
    <property type="evidence" value="ECO:0007669"/>
    <property type="project" value="TreeGrafter"/>
</dbReference>
<keyword evidence="1" id="KW-0833">Ubl conjugation pathway</keyword>
<comment type="caution">
    <text evidence="5">The sequence shown here is derived from an EMBL/GenBank/DDBJ whole genome shotgun (WGS) entry which is preliminary data.</text>
</comment>
<proteinExistence type="predicted"/>
<sequence>MYANSPNNSTTSLSGSDDDEVKDGQTSVYPYYPKDVTPAQWSSSTRGQHPQTPPTHSAASHLPPEILIHVLRQIHSPRDLHSSLLVSRAWCECAVELLWHRPSFTDISHFVQMLKVISSDEQTFDYPRFVRRLNFIPLCRELTDALFTRLEKCVKLERLTLVNCIELSDDVLSRVLPMCSNLVALDLTNITSCTDRSVALLARSATKLQGLNLGGCKNITDEGVLAIAEFCPLLRRIKLSNVKNITDRAVSALARKCSLLLEIDLHGCPKVTDEAVRDLWTYLTHLRDFRLAQCSDLADLAFPTNPQTNVETQLGVQPFPNSMSGPGDVLSPLRLPRLCEHLRMLDLTSCALITDDAIAGIVANAPKIRNLYLAKCSQLTDAAVESICKLGKHLHYLHLGHASSITDRSVRTLARSCARLRYIDLACCLLLTDMSVFELSGLPKLRRIGLVRVTNLTDQAIFALADRHSTLERIHLSYCENITVLAVHFLLQRLVKLTHLSLTGVPAFRRQELQQFCRSPPREFNTNQRAAFCVYSGKGVDNLRVFLAGLMADVQAEADTGDNDTEYFAEEEEEDFQSWSDRERGVHVVGIGMLETPRVAYAAGRELRIPSEGTIIAHEELFEDSGFGRTAPITTIRSRVARTVAERTESPEPGPLLVEDINPSSVSTTPSPTVQPSSSHALSIPGTSNRLRGFGQDLIVEPSTPSPQLTPYASRQGAFSGLTFVRASSHASDEASNRSAHSSGTNNTNTSALNGAAFFRSYETSGSSSDAASTARGGTYTPDLVYAEIGHGKGGTNFAEAGPSRMQETVRHSQSSSSSPYGEASRPVSDYLNLNGSGVALQRPLSDEEGRHSVVMDTSDTSSSRAPSRESNPMARLTHRDHHDPLSPIPYLSSSPTTRELQESVHSALTGSNSSSGIIQEDAMSDSRGRSVRRSLKNTLNVAEHYASALFFGRAGSSSSSARDRAVDVNSNNLGSVPNGRSQR</sequence>
<dbReference type="Proteomes" id="UP000308199">
    <property type="component" value="Unassembled WGS sequence"/>
</dbReference>
<feature type="compositionally biased region" description="Basic and acidic residues" evidence="2">
    <location>
        <begin position="845"/>
        <end position="854"/>
    </location>
</feature>
<dbReference type="InterPro" id="IPR001810">
    <property type="entry name" value="F-box_dom"/>
</dbReference>
<reference evidence="5 6" key="1">
    <citation type="submission" date="2019-02" db="EMBL/GenBank/DDBJ databases">
        <title>Genome sequencing of the rare red list fungi Phellinidium pouzarii.</title>
        <authorList>
            <person name="Buettner E."/>
            <person name="Kellner H."/>
        </authorList>
    </citation>
    <scope>NUCLEOTIDE SEQUENCE [LARGE SCALE GENOMIC DNA]</scope>
    <source>
        <strain evidence="5 6">DSM 108285</strain>
    </source>
</reference>
<feature type="region of interest" description="Disordered" evidence="2">
    <location>
        <begin position="954"/>
        <end position="984"/>
    </location>
</feature>
<dbReference type="Pfam" id="PF25372">
    <property type="entry name" value="DUF7885"/>
    <property type="match status" value="1"/>
</dbReference>
<feature type="region of interest" description="Disordered" evidence="2">
    <location>
        <begin position="1"/>
        <end position="59"/>
    </location>
</feature>
<name>A0A4V3XCV1_9AGAM</name>
<dbReference type="InterPro" id="IPR006553">
    <property type="entry name" value="Leu-rich_rpt_Cys-con_subtyp"/>
</dbReference>
<dbReference type="InterPro" id="IPR032675">
    <property type="entry name" value="LRR_dom_sf"/>
</dbReference>
<evidence type="ECO:0000313" key="6">
    <source>
        <dbReference type="Proteomes" id="UP000308199"/>
    </source>
</evidence>
<feature type="compositionally biased region" description="Polar residues" evidence="2">
    <location>
        <begin position="970"/>
        <end position="984"/>
    </location>
</feature>
<feature type="domain" description="F-box/LRR-repeat protein 15-like leucin rich repeat" evidence="4">
    <location>
        <begin position="139"/>
        <end position="281"/>
    </location>
</feature>
<feature type="domain" description="F-box" evidence="3">
    <location>
        <begin position="60"/>
        <end position="104"/>
    </location>
</feature>
<feature type="compositionally biased region" description="Polar residues" evidence="2">
    <location>
        <begin position="1"/>
        <end position="15"/>
    </location>
</feature>
<feature type="region of interest" description="Disordered" evidence="2">
    <location>
        <begin position="795"/>
        <end position="830"/>
    </location>
</feature>
<feature type="compositionally biased region" description="Polar residues" evidence="2">
    <location>
        <begin position="904"/>
        <end position="918"/>
    </location>
</feature>
<feature type="region of interest" description="Disordered" evidence="2">
    <location>
        <begin position="644"/>
        <end position="688"/>
    </location>
</feature>
<dbReference type="InterPro" id="IPR057207">
    <property type="entry name" value="FBXL15_LRR"/>
</dbReference>
<feature type="compositionally biased region" description="Polar residues" evidence="2">
    <location>
        <begin position="737"/>
        <end position="750"/>
    </location>
</feature>
<accession>A0A4V3XCV1</accession>
<dbReference type="OrthoDB" id="10257471at2759"/>
<dbReference type="PANTHER" id="PTHR13382">
    <property type="entry name" value="MITOCHONDRIAL ATP SYNTHASE COUPLING FACTOR B"/>
    <property type="match status" value="1"/>
</dbReference>
<feature type="region of interest" description="Disordered" evidence="2">
    <location>
        <begin position="730"/>
        <end position="750"/>
    </location>
</feature>
<evidence type="ECO:0000313" key="5">
    <source>
        <dbReference type="EMBL" id="THH07183.1"/>
    </source>
</evidence>
<dbReference type="SMART" id="SM00367">
    <property type="entry name" value="LRR_CC"/>
    <property type="match status" value="11"/>
</dbReference>
<dbReference type="InterPro" id="IPR050648">
    <property type="entry name" value="F-box_LRR-repeat"/>
</dbReference>
<dbReference type="Pfam" id="PF12937">
    <property type="entry name" value="F-box-like"/>
    <property type="match status" value="1"/>
</dbReference>
<dbReference type="InterPro" id="IPR036047">
    <property type="entry name" value="F-box-like_dom_sf"/>
</dbReference>
<feature type="compositionally biased region" description="Low complexity" evidence="2">
    <location>
        <begin position="855"/>
        <end position="864"/>
    </location>
</feature>
<feature type="compositionally biased region" description="Polar residues" evidence="2">
    <location>
        <begin position="39"/>
        <end position="58"/>
    </location>
</feature>
<keyword evidence="6" id="KW-1185">Reference proteome</keyword>
<dbReference type="EMBL" id="SGPK01000156">
    <property type="protein sequence ID" value="THH07183.1"/>
    <property type="molecule type" value="Genomic_DNA"/>
</dbReference>